<proteinExistence type="predicted"/>
<dbReference type="Proteomes" id="UP000823865">
    <property type="component" value="Unassembled WGS sequence"/>
</dbReference>
<organism evidence="2 3">
    <name type="scientific">Candidatus Paraprevotella stercoravium</name>
    <dbReference type="NCBI Taxonomy" id="2838725"/>
    <lineage>
        <taxon>Bacteria</taxon>
        <taxon>Pseudomonadati</taxon>
        <taxon>Bacteroidota</taxon>
        <taxon>Bacteroidia</taxon>
        <taxon>Bacteroidales</taxon>
        <taxon>Prevotellaceae</taxon>
        <taxon>Paraprevotella</taxon>
    </lineage>
</organism>
<name>A0A9E2L6Q2_9BACT</name>
<dbReference type="EMBL" id="JAHLFU010000102">
    <property type="protein sequence ID" value="MBU3853217.1"/>
    <property type="molecule type" value="Genomic_DNA"/>
</dbReference>
<reference evidence="2" key="1">
    <citation type="journal article" date="2021" name="PeerJ">
        <title>Extensive microbial diversity within the chicken gut microbiome revealed by metagenomics and culture.</title>
        <authorList>
            <person name="Gilroy R."/>
            <person name="Ravi A."/>
            <person name="Getino M."/>
            <person name="Pursley I."/>
            <person name="Horton D.L."/>
            <person name="Alikhan N.F."/>
            <person name="Baker D."/>
            <person name="Gharbi K."/>
            <person name="Hall N."/>
            <person name="Watson M."/>
            <person name="Adriaenssens E.M."/>
            <person name="Foster-Nyarko E."/>
            <person name="Jarju S."/>
            <person name="Secka A."/>
            <person name="Antonio M."/>
            <person name="Oren A."/>
            <person name="Chaudhuri R.R."/>
            <person name="La Ragione R."/>
            <person name="Hildebrand F."/>
            <person name="Pallen M.J."/>
        </authorList>
    </citation>
    <scope>NUCLEOTIDE SEQUENCE</scope>
    <source>
        <strain evidence="2">G3-2149</strain>
    </source>
</reference>
<sequence length="821" mass="93245">MKTKFLLFALLMLLPWCAKAQMQETVYRVSLTDLPEDLNMEDLDVRMMVDNGTYTSEFPMIFDTEAKSFYLSSTMYSELHEVSEAKLWVKGSYFVTTDTLDWQMKAEQEIQEMNVSLKSYRKVFFDIENGWNFYEVSSSGQYYLRGFSVFKKSGGDRESYNVGGVGSMVTSPEQQNFYLYAEPGEYLFEGEILRCADNFSVRLQDQPLTIPNEGKAFVGLDWENNTLVSFNLKNVVSDVVYFTISLYDSQAAEEGGVEGMEISGQNGVACAFLPVNRDYIWISEISSYSPRYYEKRGTMTTNGKEQSVEIDYSDFVKQTFVFKGIEDYRDAQVSVDLNQAEYSGNSLDFYLDEESTTVDVYLPKDKYSIYASFYVIDQESTTYYGYPLAFDISVDEEKDIDLDITSYHKVNFLCAGETLSADVCKEEDKHDIMVNGRYLLLPDGDYIAYGYYQPDEVDLKKNFTISGTDMVVDFEYNPDDYTNLTIQVDNMGSLPAFIDAYCFVVNVFQDGKEVDYLSIYETAQGYIVSKKLKKGTYTYKGGLENYEADGILIPTTGTLVLSDAEQTLKFDMNDFCIAPLEITDEHQELIGSLYFMLGDDEESIDYLKQPNAYIMALPGTYPITFFAARHENQTQNIELSKQTEKLSFTMKQADVYPLFISLENFNWNVAATITVEGVGSYQLVDDEFVGSLLPFMSVKAGTYKLTVSAPGYETHTQMIEVNEANYDEYQDAVHYEIYMRKAGSSVENVLQNNSPLIKIYQNRIFVETEDNSRIMVYNMSGVCVASVQGKQMMTEALPSGIYIVKTASATGTNVKKVAVGK</sequence>
<protein>
    <submittedName>
        <fullName evidence="2">T9SS type A sorting domain-containing protein</fullName>
    </submittedName>
</protein>
<reference evidence="2" key="2">
    <citation type="submission" date="2021-04" db="EMBL/GenBank/DDBJ databases">
        <authorList>
            <person name="Gilroy R."/>
        </authorList>
    </citation>
    <scope>NUCLEOTIDE SEQUENCE</scope>
    <source>
        <strain evidence="2">G3-2149</strain>
    </source>
</reference>
<feature type="signal peptide" evidence="1">
    <location>
        <begin position="1"/>
        <end position="20"/>
    </location>
</feature>
<evidence type="ECO:0000313" key="2">
    <source>
        <dbReference type="EMBL" id="MBU3853217.1"/>
    </source>
</evidence>
<keyword evidence="1" id="KW-0732">Signal</keyword>
<dbReference type="NCBIfam" id="TIGR04183">
    <property type="entry name" value="Por_Secre_tail"/>
    <property type="match status" value="1"/>
</dbReference>
<dbReference type="AlphaFoldDB" id="A0A9E2L6Q2"/>
<evidence type="ECO:0000256" key="1">
    <source>
        <dbReference type="SAM" id="SignalP"/>
    </source>
</evidence>
<feature type="chain" id="PRO_5038987154" evidence="1">
    <location>
        <begin position="21"/>
        <end position="821"/>
    </location>
</feature>
<evidence type="ECO:0000313" key="3">
    <source>
        <dbReference type="Proteomes" id="UP000823865"/>
    </source>
</evidence>
<gene>
    <name evidence="2" type="ORF">H9789_05270</name>
</gene>
<accession>A0A9E2L6Q2</accession>
<dbReference type="InterPro" id="IPR026444">
    <property type="entry name" value="Secre_tail"/>
</dbReference>
<comment type="caution">
    <text evidence="2">The sequence shown here is derived from an EMBL/GenBank/DDBJ whole genome shotgun (WGS) entry which is preliminary data.</text>
</comment>